<protein>
    <recommendedName>
        <fullName evidence="1">Reverse transcriptase domain-containing protein</fullName>
    </recommendedName>
</protein>
<dbReference type="PANTHER" id="PTHR47027">
    <property type="entry name" value="REVERSE TRANSCRIPTASE DOMAIN-CONTAINING PROTEIN"/>
    <property type="match status" value="1"/>
</dbReference>
<dbReference type="Proteomes" id="UP000682733">
    <property type="component" value="Unassembled WGS sequence"/>
</dbReference>
<dbReference type="Pfam" id="PF00078">
    <property type="entry name" value="RVT_1"/>
    <property type="match status" value="1"/>
</dbReference>
<dbReference type="InterPro" id="IPR000477">
    <property type="entry name" value="RT_dom"/>
</dbReference>
<evidence type="ECO:0000313" key="3">
    <source>
        <dbReference type="EMBL" id="CAF3758322.1"/>
    </source>
</evidence>
<dbReference type="InterPro" id="IPR043502">
    <property type="entry name" value="DNA/RNA_pol_sf"/>
</dbReference>
<accession>A0A8S2DVS0</accession>
<organism evidence="2 4">
    <name type="scientific">Didymodactylos carnosus</name>
    <dbReference type="NCBI Taxonomy" id="1234261"/>
    <lineage>
        <taxon>Eukaryota</taxon>
        <taxon>Metazoa</taxon>
        <taxon>Spiralia</taxon>
        <taxon>Gnathifera</taxon>
        <taxon>Rotifera</taxon>
        <taxon>Eurotatoria</taxon>
        <taxon>Bdelloidea</taxon>
        <taxon>Philodinida</taxon>
        <taxon>Philodinidae</taxon>
        <taxon>Didymodactylos</taxon>
    </lineage>
</organism>
<dbReference type="SUPFAM" id="SSF56672">
    <property type="entry name" value="DNA/RNA polymerases"/>
    <property type="match status" value="1"/>
</dbReference>
<dbReference type="CDD" id="cd01650">
    <property type="entry name" value="RT_nLTR_like"/>
    <property type="match status" value="1"/>
</dbReference>
<evidence type="ECO:0000313" key="2">
    <source>
        <dbReference type="EMBL" id="CAF0988117.1"/>
    </source>
</evidence>
<dbReference type="AlphaFoldDB" id="A0A8S2DVS0"/>
<feature type="domain" description="Reverse transcriptase" evidence="1">
    <location>
        <begin position="98"/>
        <end position="318"/>
    </location>
</feature>
<name>A0A8S2DVS0_9BILA</name>
<dbReference type="EMBL" id="CAJOBA010005929">
    <property type="protein sequence ID" value="CAF3758322.1"/>
    <property type="molecule type" value="Genomic_DNA"/>
</dbReference>
<proteinExistence type="predicted"/>
<evidence type="ECO:0000259" key="1">
    <source>
        <dbReference type="PROSITE" id="PS50878"/>
    </source>
</evidence>
<sequence>KAIITNHRGTQLFDGEQIKNRWREYTEALYKCEDPDAAAQAAHEDNHEVEPEILPSEVQWALNALSKCKAPGVDEIPIELIQALGNDAIKVPTTLCQQIWKTKQWPNDWKRSIFVPIPKKTNGKDCSNYRTVALISHASKIMLKVIQGRLQPYIERELPDVQAGFRRGRGTRDQITNLRWIMEKAREFQNEAFLCFIDYGKAFDCVGHTRLWNVLQEMGIPKHLVELIKNLYANQEATVKTEYGNTDWFNIGKEVRQGCILSPYLFNIYAEHRMKQAGLEGTTEGIKVGGRNINNLRYADDTTLLAESVDDLKCLLRS</sequence>
<dbReference type="Proteomes" id="UP000677228">
    <property type="component" value="Unassembled WGS sequence"/>
</dbReference>
<dbReference type="PROSITE" id="PS50878">
    <property type="entry name" value="RT_POL"/>
    <property type="match status" value="1"/>
</dbReference>
<dbReference type="PANTHER" id="PTHR47027:SF8">
    <property type="entry name" value="RIBONUCLEASE H"/>
    <property type="match status" value="1"/>
</dbReference>
<gene>
    <name evidence="2" type="ORF">OVA965_LOCUS13934</name>
    <name evidence="3" type="ORF">TMI583_LOCUS13937</name>
</gene>
<comment type="caution">
    <text evidence="2">The sequence shown here is derived from an EMBL/GenBank/DDBJ whole genome shotgun (WGS) entry which is preliminary data.</text>
</comment>
<reference evidence="2" key="1">
    <citation type="submission" date="2021-02" db="EMBL/GenBank/DDBJ databases">
        <authorList>
            <person name="Nowell W R."/>
        </authorList>
    </citation>
    <scope>NUCLEOTIDE SEQUENCE</scope>
</reference>
<dbReference type="EMBL" id="CAJNOK010005922">
    <property type="protein sequence ID" value="CAF0988117.1"/>
    <property type="molecule type" value="Genomic_DNA"/>
</dbReference>
<feature type="non-terminal residue" evidence="2">
    <location>
        <position position="1"/>
    </location>
</feature>
<evidence type="ECO:0000313" key="4">
    <source>
        <dbReference type="Proteomes" id="UP000677228"/>
    </source>
</evidence>